<dbReference type="EMBL" id="JBGOSP010000039">
    <property type="protein sequence ID" value="MFA3842534.1"/>
    <property type="molecule type" value="Genomic_DNA"/>
</dbReference>
<evidence type="ECO:0008006" key="4">
    <source>
        <dbReference type="Google" id="ProtNLM"/>
    </source>
</evidence>
<name>A0ABV4SZ75_9ACTN</name>
<evidence type="ECO:0000313" key="3">
    <source>
        <dbReference type="Proteomes" id="UP001571476"/>
    </source>
</evidence>
<organism evidence="2 3">
    <name type="scientific">Streptomyces aureus</name>
    <dbReference type="NCBI Taxonomy" id="193461"/>
    <lineage>
        <taxon>Bacteria</taxon>
        <taxon>Bacillati</taxon>
        <taxon>Actinomycetota</taxon>
        <taxon>Actinomycetes</taxon>
        <taxon>Kitasatosporales</taxon>
        <taxon>Streptomycetaceae</taxon>
        <taxon>Streptomyces</taxon>
    </lineage>
</organism>
<dbReference type="Proteomes" id="UP001571476">
    <property type="component" value="Unassembled WGS sequence"/>
</dbReference>
<sequence length="446" mass="46346">MHRVSVGRALRLGACGAAVAGLFVIGLGAGTAAASDTLWIQSPYELNVPLGVDGGEAPDHSLDLGLYHDNSNVSVTDGRLTLDVSGLAGVADIIWPANCTPEGTVAVCTVDGEIPVTNVDAVHLGIRAATGALKGAQGTVSYTATATTPSGTMKSPQGFSTTVTVASGPDLALNDPGKAEGVQPGANLPRPVSVTNEGNETAHGYNLKMSASYGLDFVTSYPQCTYRKDEGGGEYAPMTHATCTFDDEIAPGARVELPEQLVVAVNDKALYERLDLSVDPAGGVTDIDSGDNYVAQEVIADNTADFAVRGTDVMGSAGETVTAEVRFQNKGPAWFGNLGSGDPAAVVEFRVPQGTTVSDAPTECRPRTLTGGYYPNRVGAPRYDCNLPYWVSENTERAFAFQLRVDTVVQDATGPVVVRPVFGGFAFDPDTKNNSAKVVVNATPKA</sequence>
<feature type="region of interest" description="Disordered" evidence="1">
    <location>
        <begin position="169"/>
        <end position="192"/>
    </location>
</feature>
<evidence type="ECO:0000256" key="1">
    <source>
        <dbReference type="SAM" id="MobiDB-lite"/>
    </source>
</evidence>
<protein>
    <recommendedName>
        <fullName evidence="4">DUF11 domain-containing protein</fullName>
    </recommendedName>
</protein>
<dbReference type="RefSeq" id="WP_372566479.1">
    <property type="nucleotide sequence ID" value="NZ_JBGOSP010000039.1"/>
</dbReference>
<keyword evidence="3" id="KW-1185">Reference proteome</keyword>
<proteinExistence type="predicted"/>
<evidence type="ECO:0000313" key="2">
    <source>
        <dbReference type="EMBL" id="MFA3842534.1"/>
    </source>
</evidence>
<comment type="caution">
    <text evidence="2">The sequence shown here is derived from an EMBL/GenBank/DDBJ whole genome shotgun (WGS) entry which is preliminary data.</text>
</comment>
<accession>A0ABV4SZ75</accession>
<reference evidence="2 3" key="1">
    <citation type="submission" date="2024-08" db="EMBL/GenBank/DDBJ databases">
        <title>Genome sequence of Streptomyces aureus CACIA-1.46HGO.</title>
        <authorList>
            <person name="Evangelista-Martinez Z."/>
        </authorList>
    </citation>
    <scope>NUCLEOTIDE SEQUENCE [LARGE SCALE GENOMIC DNA]</scope>
    <source>
        <strain evidence="2 3">CACIA-1.46HGO</strain>
    </source>
</reference>
<gene>
    <name evidence="2" type="ORF">ACEG43_41255</name>
</gene>